<evidence type="ECO:0000313" key="1">
    <source>
        <dbReference type="EMBL" id="KAE9052233.1"/>
    </source>
</evidence>
<reference evidence="1 2" key="1">
    <citation type="submission" date="2018-09" db="EMBL/GenBank/DDBJ databases">
        <title>Genomic investigation of the strawberry pathogen Phytophthora fragariae indicates pathogenicity is determined by transcriptional variation in three key races.</title>
        <authorList>
            <person name="Adams T.M."/>
            <person name="Armitage A.D."/>
            <person name="Sobczyk M.K."/>
            <person name="Bates H.J."/>
            <person name="Dunwell J.M."/>
            <person name="Nellist C.F."/>
            <person name="Harrison R.J."/>
        </authorList>
    </citation>
    <scope>NUCLEOTIDE SEQUENCE [LARGE SCALE GENOMIC DNA]</scope>
    <source>
        <strain evidence="1 2">SCRP249</strain>
    </source>
</reference>
<name>A0A6A3PF57_9STRA</name>
<evidence type="ECO:0000313" key="2">
    <source>
        <dbReference type="Proteomes" id="UP000429607"/>
    </source>
</evidence>
<dbReference type="Gene3D" id="1.10.10.60">
    <property type="entry name" value="Homeodomain-like"/>
    <property type="match status" value="1"/>
</dbReference>
<evidence type="ECO:0008006" key="3">
    <source>
        <dbReference type="Google" id="ProtNLM"/>
    </source>
</evidence>
<gene>
    <name evidence="1" type="ORF">PR001_g714</name>
</gene>
<sequence length="117" mass="13179">MARWLTIGNKRELIREHEEDPTMTQEDLAAWAKRQFKLVKAPARNTVSDILKKAATIKSDSYGCSKRRKPQKVTSPALDGELVGWVSFMEAKNVCLSRKVLTKKAREIQKKVGGPAL</sequence>
<dbReference type="Proteomes" id="UP000429607">
    <property type="component" value="Unassembled WGS sequence"/>
</dbReference>
<protein>
    <recommendedName>
        <fullName evidence="3">ARS-binding protein 1 N-terminal domain-containing protein</fullName>
    </recommendedName>
</protein>
<comment type="caution">
    <text evidence="1">The sequence shown here is derived from an EMBL/GenBank/DDBJ whole genome shotgun (WGS) entry which is preliminary data.</text>
</comment>
<dbReference type="EMBL" id="QXFV01000018">
    <property type="protein sequence ID" value="KAE9052233.1"/>
    <property type="molecule type" value="Genomic_DNA"/>
</dbReference>
<organism evidence="1 2">
    <name type="scientific">Phytophthora rubi</name>
    <dbReference type="NCBI Taxonomy" id="129364"/>
    <lineage>
        <taxon>Eukaryota</taxon>
        <taxon>Sar</taxon>
        <taxon>Stramenopiles</taxon>
        <taxon>Oomycota</taxon>
        <taxon>Peronosporomycetes</taxon>
        <taxon>Peronosporales</taxon>
        <taxon>Peronosporaceae</taxon>
        <taxon>Phytophthora</taxon>
    </lineage>
</organism>
<proteinExistence type="predicted"/>
<dbReference type="AlphaFoldDB" id="A0A6A3PF57"/>
<accession>A0A6A3PF57</accession>